<dbReference type="EMBL" id="UYYB01011167">
    <property type="protein sequence ID" value="VDM69123.1"/>
    <property type="molecule type" value="Genomic_DNA"/>
</dbReference>
<feature type="region of interest" description="Disordered" evidence="1">
    <location>
        <begin position="28"/>
        <end position="59"/>
    </location>
</feature>
<accession>A0A3P7IMY5</accession>
<sequence>MRCFARKMDSSSRCGAGWRTGCEAIGLSGPRRRSSRKSIAQLGTTRHPNDHEREACCEK</sequence>
<name>A0A3P7IMY5_STRVU</name>
<reference evidence="2 3" key="1">
    <citation type="submission" date="2018-11" db="EMBL/GenBank/DDBJ databases">
        <authorList>
            <consortium name="Pathogen Informatics"/>
        </authorList>
    </citation>
    <scope>NUCLEOTIDE SEQUENCE [LARGE SCALE GENOMIC DNA]</scope>
</reference>
<feature type="compositionally biased region" description="Polar residues" evidence="1">
    <location>
        <begin position="37"/>
        <end position="46"/>
    </location>
</feature>
<organism evidence="2 3">
    <name type="scientific">Strongylus vulgaris</name>
    <name type="common">Blood worm</name>
    <dbReference type="NCBI Taxonomy" id="40348"/>
    <lineage>
        <taxon>Eukaryota</taxon>
        <taxon>Metazoa</taxon>
        <taxon>Ecdysozoa</taxon>
        <taxon>Nematoda</taxon>
        <taxon>Chromadorea</taxon>
        <taxon>Rhabditida</taxon>
        <taxon>Rhabditina</taxon>
        <taxon>Rhabditomorpha</taxon>
        <taxon>Strongyloidea</taxon>
        <taxon>Strongylidae</taxon>
        <taxon>Strongylus</taxon>
    </lineage>
</organism>
<gene>
    <name evidence="2" type="ORF">SVUK_LOCUS4121</name>
</gene>
<dbReference type="AlphaFoldDB" id="A0A3P7IMY5"/>
<feature type="compositionally biased region" description="Basic and acidic residues" evidence="1">
    <location>
        <begin position="47"/>
        <end position="59"/>
    </location>
</feature>
<evidence type="ECO:0000313" key="3">
    <source>
        <dbReference type="Proteomes" id="UP000270094"/>
    </source>
</evidence>
<dbReference type="Proteomes" id="UP000270094">
    <property type="component" value="Unassembled WGS sequence"/>
</dbReference>
<keyword evidence="3" id="KW-1185">Reference proteome</keyword>
<evidence type="ECO:0000313" key="2">
    <source>
        <dbReference type="EMBL" id="VDM69123.1"/>
    </source>
</evidence>
<protein>
    <submittedName>
        <fullName evidence="2">Uncharacterized protein</fullName>
    </submittedName>
</protein>
<evidence type="ECO:0000256" key="1">
    <source>
        <dbReference type="SAM" id="MobiDB-lite"/>
    </source>
</evidence>
<proteinExistence type="predicted"/>